<protein>
    <recommendedName>
        <fullName evidence="3">Chorein N-terminal domain-containing protein</fullName>
    </recommendedName>
</protein>
<proteinExistence type="inferred from homology"/>
<comment type="similarity">
    <text evidence="1">Belongs to the VPS13 family.</text>
</comment>
<evidence type="ECO:0000313" key="4">
    <source>
        <dbReference type="EMBL" id="KAL3318450.1"/>
    </source>
</evidence>
<name>A0ABD2QFZ3_9PLAT</name>
<keyword evidence="2" id="KW-0813">Transport</keyword>
<organism evidence="4 5">
    <name type="scientific">Cichlidogyrus casuarinus</name>
    <dbReference type="NCBI Taxonomy" id="1844966"/>
    <lineage>
        <taxon>Eukaryota</taxon>
        <taxon>Metazoa</taxon>
        <taxon>Spiralia</taxon>
        <taxon>Lophotrochozoa</taxon>
        <taxon>Platyhelminthes</taxon>
        <taxon>Monogenea</taxon>
        <taxon>Monopisthocotylea</taxon>
        <taxon>Dactylogyridea</taxon>
        <taxon>Ancyrocephalidae</taxon>
        <taxon>Cichlidogyrus</taxon>
    </lineage>
</organism>
<evidence type="ECO:0000313" key="5">
    <source>
        <dbReference type="Proteomes" id="UP001626550"/>
    </source>
</evidence>
<keyword evidence="5" id="KW-1185">Reference proteome</keyword>
<feature type="domain" description="Chorein N-terminal" evidence="3">
    <location>
        <begin position="3"/>
        <end position="175"/>
    </location>
</feature>
<dbReference type="PANTHER" id="PTHR16166">
    <property type="entry name" value="VACUOLAR PROTEIN SORTING-ASSOCIATED PROTEIN VPS13"/>
    <property type="match status" value="1"/>
</dbReference>
<evidence type="ECO:0000259" key="3">
    <source>
        <dbReference type="Pfam" id="PF12624"/>
    </source>
</evidence>
<dbReference type="InterPro" id="IPR026854">
    <property type="entry name" value="VPS13_N"/>
</dbReference>
<evidence type="ECO:0000256" key="2">
    <source>
        <dbReference type="ARBA" id="ARBA00022448"/>
    </source>
</evidence>
<dbReference type="PANTHER" id="PTHR16166:SF93">
    <property type="entry name" value="INTERMEMBRANE LIPID TRANSFER PROTEIN VPS13"/>
    <property type="match status" value="1"/>
</dbReference>
<dbReference type="Pfam" id="PF12624">
    <property type="entry name" value="VPS13_N"/>
    <property type="match status" value="2"/>
</dbReference>
<comment type="caution">
    <text evidence="4">The sequence shown here is derived from an EMBL/GenBank/DDBJ whole genome shotgun (WGS) entry which is preliminary data.</text>
</comment>
<evidence type="ECO:0000256" key="1">
    <source>
        <dbReference type="ARBA" id="ARBA00006545"/>
    </source>
</evidence>
<dbReference type="Proteomes" id="UP001626550">
    <property type="component" value="Unassembled WGS sequence"/>
</dbReference>
<accession>A0ABD2QFZ3</accession>
<feature type="domain" description="Chorein N-terminal" evidence="3">
    <location>
        <begin position="249"/>
        <end position="745"/>
    </location>
</feature>
<reference evidence="4 5" key="1">
    <citation type="submission" date="2024-11" db="EMBL/GenBank/DDBJ databases">
        <title>Adaptive evolution of stress response genes in parasites aligns with host niche diversity.</title>
        <authorList>
            <person name="Hahn C."/>
            <person name="Resl P."/>
        </authorList>
    </citation>
    <scope>NUCLEOTIDE SEQUENCE [LARGE SCALE GENOMIC DNA]</scope>
    <source>
        <strain evidence="4">EGGRZ-B1_66</strain>
        <tissue evidence="4">Body</tissue>
    </source>
</reference>
<sequence>MNKIVDYVLRNVLGKYVENFNSEQISLAYFSGHVTLNNLILKRTAIRDLLGLPFLLKEGNIGFLSLQIPYTNLNQPWSFVIKDLNATVELDEDWQVDETYFTSSYAEMRENQLQSLQNLETRWQEVMMKEDSRVAEVWSKSVDDNSWWSSLVSFAYSVIRNLTIKVNNVRIIYVSKSLKIDLEIASLVAEAAPLDSHLSTSQYSKKIFELDGFKLYTEQIELISTTGKLAGNVIRRLSSDPVSNLSDLARFELQLCLNQLVISLPDHVLQQFGHSSTQLVRFMELKNRKLSRPESHFSKCPCHLWWKYAAISTVRSLLGPTPWLIRRNNSLSQLLEEAKLSVKYVHSYTDHLISSITNLQPDKELKIRLDCLEKDFSLERIKSLRQIAMQRAAKTIADQKSDSRPKAKSANPWGVWWLFSSLSTQQQPEACTPESKSKEDEEFCELLMDLSTANDDLSDILTQDKVFLRLSACISHCSFHIYCADRRLMSLQGTELVLGFESRPRYNSLKLVSGLKSFTVTDACNNSDCLFREIVSSSCERQVEELIDAPSPFKMGQLPTDHGGLFWIEYQLKPVLTDAQYLLHIRASALQLIVQPFLLLNLEEFLQNVTINHQREHASSHFEDIRANLNAALDRTQKVSKKRELRWAVNLDIATPKILFPDRFTLNSSTNELLDRSSVNCVLYDFGCLKLGNHKQQVDESDSEAEEFLDALETFSSVPSQSTFERIYETYELCLTNFRVVVGNFGTLCHNKFWQQQEPAIDRRRTLSMEEQRFTNLYLVDQSSCVIHLSRRLFSREYLPKSCILNPTKHGLPIDLPNLVVVLHQPRCCLHFSERKLLVMKNCLQFPTKANNSDQINCDTNAVSGGGKAICKKSPETSDRRRVVASFRLDELITQLEFDGRTIAEFNLTRVSIGLTSSNSGNLQAKLVLHSLTLVDTVMAGRGGEYDLLAASHKAVHLDALSGKLKVSRTDSAVMAKRKISLQEMKFSDPIEFQSSESDSLIRINYVNRQIDEKIDFKFNHLDLVVNPITFTEIYQFFQTISVKPGRPDLIDFQGKPQKIANRPAKRNNCDVKVSLERLSLVLIDIEQQLAVKTLLMATMSNASVDLITFENKQTIQIDLNGLQILDLTLPTGNPRYQLATENSNSLLSVQIERHLSLEGTYVPVLIKGFLNQLTYIHSSNALKELSSWLSKLPSRMQESATRSLLSAANQMVSNVVENSDIDKKKLNSNEQLLLKISIELKSPLLVLPESNAEADRFFIFRLGDVHVASEESNPSTLSLLLEQAQLSSLDFSQLADYHKLRCNRQDKFKFMLDHFRRQTRDGREFIIEDLCVSLLISRVSCRTISQEPLVQFPDYFHSPHFDWPSTDDDEPNRGTKWLVANAKIEKLVSIKLKKKVFDQLISSLSNLVEESQPVNLVSISQDAFLDSNENSPQVNVPVGKLNLGLNFEFNELQINLYEQEKQFCRIAFSDFNMRVTKLDMEQLVQLRLGSLSFTGFDPHCDMLYSICDGQQESKQLVTLQFLLVEDSHAGKFEGVQNFLHVTFNQMTCRLNVRSWLSIFRFLTLNTPARPLTESINFTPPPAAVSNDAEKISRIWIYVSSISVFFTLEHADLAFGTATGFSLQLDNNLNERQVMSASLGAINVSTDNHFCFFINYSISPAFFTIHSQKILETKTFIWSDRNRNEGDSCSGFGIGTEKYLKRWVQASFPAS</sequence>
<dbReference type="EMBL" id="JBJKFK010000243">
    <property type="protein sequence ID" value="KAL3318450.1"/>
    <property type="molecule type" value="Genomic_DNA"/>
</dbReference>
<gene>
    <name evidence="4" type="ORF">Ciccas_002897</name>
</gene>
<dbReference type="InterPro" id="IPR026847">
    <property type="entry name" value="VPS13"/>
</dbReference>